<feature type="binding site" evidence="3">
    <location>
        <position position="467"/>
    </location>
    <ligand>
        <name>Zn(2+)</name>
        <dbReference type="ChEBI" id="CHEBI:29105"/>
        <label>2</label>
    </ligand>
</feature>
<evidence type="ECO:0000313" key="6">
    <source>
        <dbReference type="Proteomes" id="UP000010366"/>
    </source>
</evidence>
<comment type="cofactor">
    <cofactor evidence="3">
        <name>Mg(2+)</name>
        <dbReference type="ChEBI" id="CHEBI:18420"/>
    </cofactor>
    <text evidence="3">Binds 1 Mg(2+) ion.</text>
</comment>
<dbReference type="STRING" id="1173020.Cha6605_1000"/>
<evidence type="ECO:0000256" key="1">
    <source>
        <dbReference type="ARBA" id="ARBA00022553"/>
    </source>
</evidence>
<dbReference type="InterPro" id="IPR017850">
    <property type="entry name" value="Alkaline_phosphatase_core_sf"/>
</dbReference>
<keyword evidence="6" id="KW-1185">Reference proteome</keyword>
<evidence type="ECO:0000256" key="3">
    <source>
        <dbReference type="PIRSR" id="PIRSR601952-2"/>
    </source>
</evidence>
<keyword evidence="3" id="KW-0479">Metal-binding</keyword>
<feature type="binding site" evidence="3">
    <location>
        <position position="784"/>
    </location>
    <ligand>
        <name>Zn(2+)</name>
        <dbReference type="ChEBI" id="CHEBI:29105"/>
        <label>2</label>
    </ligand>
</feature>
<feature type="active site" description="Phosphoserine intermediate" evidence="2">
    <location>
        <position position="511"/>
    </location>
</feature>
<sequence>MQTGNHVIFIHPDGTSPSHYGAARFLEVGPDGRLNWDKLDKAAVYLGHMEDQVGGTSNGGAVTHATGAKVFAESFGFEKDNSNIKSLSGTNKTIVEEARDAGKVTALVQSGAIFEPGTAAFVAKTKDITNPDGTKVVPRSQQTEIAKQVINSGVNFIMGGGELNLIPIGQAGFHGTAAEYDALSKSSLVRPTENLIDLAKKNGYTIVYTEQQLNDLLDPKKTPVTPTKVLGVFAPIHTFNDRPEEALAAANLSLYRESAPTIGEMLDVTQKLMEKHPNFKNGSIAIVEEEGSDNFGNNNNAAGTIEGTLRADKAIGVSLDFINRYPNTLLLTAADSDAGGLQVVDVASPTANVGTINNNPTTTPRPIPLDGKNGAGTAPFIAAPDANGDRFPFAVAWASLPDFSGSIVSKAHGLNADKLPATVDNTAIYELMYETLFEKELTSRNPSPTKAPAATKSTGNVIFIHPDGTSPSHYMALRNVDKGPDGRLNWDNMSNAGVYLGHMENQLTGTSNAGAVTHATGTKLFNESFGLQEDNSTIVPASGNVGKTILEEAIEAGKATALIQSGQLAEPGSAAFAAKTTNRDGNDIRARDKYAEIIEQVIRSGTNVIFGGGELYMLPKGTTGFHVTAAIDATESRAERRPTKNLIDLAKSLGYTVVYTEDQMNQVVNSTNPPSKILGVFAARNTFDDRTEEALGLNTANPLPLYVATAPTVAEMLEASLKILKRDPDGFFVALEEEGTDNFANNNNAVGTIEAVRRADAAIGVAKNYVDTQDPNTLILTAADSDAGGLQVFQYAPYNRPSTPSGNITTSPVIQDSETAVPFFGVNPTTTNTNRAFFDGVNGSTASAEFPWKPFAAKNSIDGPMGNFVVNWVGTPDFPGSIVSKAYGMNADQLPSTLDNTEIYKLMYRTLFGTDSRQTLVPGTAGADDLVASVTPGFDGINDLVFTGAGNDSVDVPIAGEFAGKNRIDLGSGNDIIYVANNDRAFGSAGDDIFEAYDVKDYRISGGAGNDTIYLGANGRALGGDGNDRFFAGTGGANLLSGGAGADQFWIANAELPSAANTILDFQIGTDVIGIQGAKSLGISATSLTLAQVGADTSINFGGQTLALLTGIQASSLTPGNASQFVFG</sequence>
<protein>
    <submittedName>
        <fullName evidence="5">Alkaline phosphatase</fullName>
    </submittedName>
</protein>
<evidence type="ECO:0000313" key="5">
    <source>
        <dbReference type="EMBL" id="AFY92239.1"/>
    </source>
</evidence>
<organism evidence="5 6">
    <name type="scientific">Chamaesiphon minutus (strain ATCC 27169 / PCC 6605)</name>
    <dbReference type="NCBI Taxonomy" id="1173020"/>
    <lineage>
        <taxon>Bacteria</taxon>
        <taxon>Bacillati</taxon>
        <taxon>Cyanobacteriota</taxon>
        <taxon>Cyanophyceae</taxon>
        <taxon>Gomontiellales</taxon>
        <taxon>Chamaesiphonaceae</taxon>
        <taxon>Chamaesiphon</taxon>
    </lineage>
</organism>
<evidence type="ECO:0000256" key="2">
    <source>
        <dbReference type="PIRSR" id="PIRSR601952-1"/>
    </source>
</evidence>
<dbReference type="GO" id="GO:0004035">
    <property type="term" value="F:alkaline phosphatase activity"/>
    <property type="evidence" value="ECO:0007669"/>
    <property type="project" value="TreeGrafter"/>
</dbReference>
<comment type="similarity">
    <text evidence="4">Belongs to the alkaline phosphatase family.</text>
</comment>
<dbReference type="HOGENOM" id="CLU_289813_0_0_3"/>
<dbReference type="EMBL" id="CP003600">
    <property type="protein sequence ID" value="AFY92239.1"/>
    <property type="molecule type" value="Genomic_DNA"/>
</dbReference>
<feature type="binding site" evidence="3">
    <location>
        <position position="467"/>
    </location>
    <ligand>
        <name>Mg(2+)</name>
        <dbReference type="ChEBI" id="CHEBI:18420"/>
    </ligand>
</feature>
<name>K9UDF4_CHAP6</name>
<dbReference type="Gene3D" id="3.40.720.10">
    <property type="entry name" value="Alkaline Phosphatase, subunit A"/>
    <property type="match status" value="2"/>
</dbReference>
<dbReference type="PRINTS" id="PR00113">
    <property type="entry name" value="ALKPHPHTASE"/>
</dbReference>
<keyword evidence="1" id="KW-0597">Phosphoprotein</keyword>
<dbReference type="Gene3D" id="2.160.20.160">
    <property type="match status" value="1"/>
</dbReference>
<evidence type="ECO:0000256" key="4">
    <source>
        <dbReference type="RuleBase" id="RU003946"/>
    </source>
</evidence>
<dbReference type="Proteomes" id="UP000010366">
    <property type="component" value="Chromosome"/>
</dbReference>
<proteinExistence type="inferred from homology"/>
<dbReference type="PANTHER" id="PTHR11596">
    <property type="entry name" value="ALKALINE PHOSPHATASE"/>
    <property type="match status" value="1"/>
</dbReference>
<dbReference type="PATRIC" id="fig|1173020.3.peg.1162"/>
<dbReference type="KEGG" id="cmp:Cha6605_1000"/>
<dbReference type="InterPro" id="IPR011049">
    <property type="entry name" value="Serralysin-like_metalloprot_C"/>
</dbReference>
<comment type="cofactor">
    <cofactor evidence="3">
        <name>Zn(2+)</name>
        <dbReference type="ChEBI" id="CHEBI:29105"/>
    </cofactor>
    <text evidence="3">Binds 2 Zn(2+) ions.</text>
</comment>
<keyword evidence="3" id="KW-0460">Magnesium</keyword>
<dbReference type="GO" id="GO:0046872">
    <property type="term" value="F:metal ion binding"/>
    <property type="evidence" value="ECO:0007669"/>
    <property type="project" value="UniProtKB-KW"/>
</dbReference>
<accession>K9UDF4</accession>
<keyword evidence="3" id="KW-0862">Zinc</keyword>
<dbReference type="Pfam" id="PF00245">
    <property type="entry name" value="Alk_phosphatase"/>
    <property type="match status" value="2"/>
</dbReference>
<feature type="binding site" evidence="3">
    <location>
        <position position="736"/>
    </location>
    <ligand>
        <name>Mg(2+)</name>
        <dbReference type="ChEBI" id="CHEBI:18420"/>
    </ligand>
</feature>
<dbReference type="SUPFAM" id="SSF51120">
    <property type="entry name" value="beta-Roll"/>
    <property type="match status" value="1"/>
</dbReference>
<dbReference type="OrthoDB" id="570067at2"/>
<dbReference type="AlphaFoldDB" id="K9UDF4"/>
<dbReference type="SUPFAM" id="SSF53649">
    <property type="entry name" value="Alkaline phosphatase-like"/>
    <property type="match status" value="2"/>
</dbReference>
<dbReference type="eggNOG" id="COG1785">
    <property type="taxonomic scope" value="Bacteria"/>
</dbReference>
<dbReference type="SMART" id="SM00098">
    <property type="entry name" value="alkPPc"/>
    <property type="match status" value="1"/>
</dbReference>
<dbReference type="PANTHER" id="PTHR11596:SF5">
    <property type="entry name" value="ALKALINE PHOSPHATASE"/>
    <property type="match status" value="1"/>
</dbReference>
<dbReference type="PRINTS" id="PR00313">
    <property type="entry name" value="CABNDNGRPT"/>
</dbReference>
<dbReference type="InterPro" id="IPR001952">
    <property type="entry name" value="Alkaline_phosphatase"/>
</dbReference>
<dbReference type="RefSeq" id="WP_015158429.1">
    <property type="nucleotide sequence ID" value="NC_019697.1"/>
</dbReference>
<feature type="binding site" evidence="3">
    <location>
        <position position="741"/>
    </location>
    <ligand>
        <name>Zn(2+)</name>
        <dbReference type="ChEBI" id="CHEBI:29105"/>
        <label>2</label>
    </ligand>
</feature>
<gene>
    <name evidence="5" type="ORF">Cha6605_1000</name>
</gene>
<reference evidence="5 6" key="1">
    <citation type="submission" date="2012-05" db="EMBL/GenBank/DDBJ databases">
        <title>Finished chromosome of genome of Chamaesiphon sp. PCC 6605.</title>
        <authorList>
            <consortium name="US DOE Joint Genome Institute"/>
            <person name="Gugger M."/>
            <person name="Coursin T."/>
            <person name="Rippka R."/>
            <person name="Tandeau De Marsac N."/>
            <person name="Huntemann M."/>
            <person name="Wei C.-L."/>
            <person name="Han J."/>
            <person name="Detter J.C."/>
            <person name="Han C."/>
            <person name="Tapia R."/>
            <person name="Chen A."/>
            <person name="Kyrpides N."/>
            <person name="Mavromatis K."/>
            <person name="Markowitz V."/>
            <person name="Szeto E."/>
            <person name="Ivanova N."/>
            <person name="Pagani I."/>
            <person name="Pati A."/>
            <person name="Goodwin L."/>
            <person name="Nordberg H.P."/>
            <person name="Cantor M.N."/>
            <person name="Hua S.X."/>
            <person name="Woyke T."/>
            <person name="Kerfeld C.A."/>
        </authorList>
    </citation>
    <scope>NUCLEOTIDE SEQUENCE [LARGE SCALE GENOMIC DNA]</scope>
    <source>
        <strain evidence="6">ATCC 27169 / PCC 6605</strain>
    </source>
</reference>
<dbReference type="eggNOG" id="COG2931">
    <property type="taxonomic scope" value="Bacteria"/>
</dbReference>